<reference evidence="2" key="1">
    <citation type="journal article" date="2014" name="Int. J. Syst. Evol. Microbiol.">
        <title>Complete genome sequence of Corynebacterium casei LMG S-19264T (=DSM 44701T), isolated from a smear-ripened cheese.</title>
        <authorList>
            <consortium name="US DOE Joint Genome Institute (JGI-PGF)"/>
            <person name="Walter F."/>
            <person name="Albersmeier A."/>
            <person name="Kalinowski J."/>
            <person name="Ruckert C."/>
        </authorList>
    </citation>
    <scope>NUCLEOTIDE SEQUENCE</scope>
    <source>
        <strain evidence="2">KCTC 32422</strain>
    </source>
</reference>
<organism evidence="2 3">
    <name type="scientific">Novosphingobium arvoryzae</name>
    <dbReference type="NCBI Taxonomy" id="1256514"/>
    <lineage>
        <taxon>Bacteria</taxon>
        <taxon>Pseudomonadati</taxon>
        <taxon>Pseudomonadota</taxon>
        <taxon>Alphaproteobacteria</taxon>
        <taxon>Sphingomonadales</taxon>
        <taxon>Sphingomonadaceae</taxon>
        <taxon>Novosphingobium</taxon>
    </lineage>
</organism>
<protein>
    <recommendedName>
        <fullName evidence="4">YeeE/YedE family protein</fullName>
    </recommendedName>
</protein>
<sequence length="133" mass="13336">MRGAAALLAGLLFGIGLAISGMTSPDKVIGFLDITGAWDPSLAFVMGAGLLVAAPLFLIARRRGAALSGDALGEPAEQTIDAKLIGGSALFGLGWGVSGLCPGPALIDLFIQPVQAGAFCAAMIAGLLISRRD</sequence>
<comment type="caution">
    <text evidence="2">The sequence shown here is derived from an EMBL/GenBank/DDBJ whole genome shotgun (WGS) entry which is preliminary data.</text>
</comment>
<evidence type="ECO:0008006" key="4">
    <source>
        <dbReference type="Google" id="ProtNLM"/>
    </source>
</evidence>
<feature type="transmembrane region" description="Helical" evidence="1">
    <location>
        <begin position="80"/>
        <end position="97"/>
    </location>
</feature>
<feature type="transmembrane region" description="Helical" evidence="1">
    <location>
        <begin position="42"/>
        <end position="60"/>
    </location>
</feature>
<proteinExistence type="predicted"/>
<accession>A0A918R897</accession>
<keyword evidence="1" id="KW-0472">Membrane</keyword>
<evidence type="ECO:0000256" key="1">
    <source>
        <dbReference type="SAM" id="Phobius"/>
    </source>
</evidence>
<gene>
    <name evidence="2" type="ORF">GCM10011617_05620</name>
</gene>
<dbReference type="EMBL" id="BMZD01000001">
    <property type="protein sequence ID" value="GGZ89360.1"/>
    <property type="molecule type" value="Genomic_DNA"/>
</dbReference>
<feature type="transmembrane region" description="Helical" evidence="1">
    <location>
        <begin position="109"/>
        <end position="129"/>
    </location>
</feature>
<dbReference type="InterPro" id="IPR046513">
    <property type="entry name" value="DUF6691"/>
</dbReference>
<evidence type="ECO:0000313" key="3">
    <source>
        <dbReference type="Proteomes" id="UP000634139"/>
    </source>
</evidence>
<dbReference type="RefSeq" id="WP_189538863.1">
    <property type="nucleotide sequence ID" value="NZ_BMZD01000001.1"/>
</dbReference>
<name>A0A918R897_9SPHN</name>
<keyword evidence="3" id="KW-1185">Reference proteome</keyword>
<keyword evidence="1" id="KW-1133">Transmembrane helix</keyword>
<evidence type="ECO:0000313" key="2">
    <source>
        <dbReference type="EMBL" id="GGZ89360.1"/>
    </source>
</evidence>
<reference evidence="2" key="2">
    <citation type="submission" date="2020-09" db="EMBL/GenBank/DDBJ databases">
        <authorList>
            <person name="Sun Q."/>
            <person name="Kim S."/>
        </authorList>
    </citation>
    <scope>NUCLEOTIDE SEQUENCE</scope>
    <source>
        <strain evidence="2">KCTC 32422</strain>
    </source>
</reference>
<keyword evidence="1" id="KW-0812">Transmembrane</keyword>
<dbReference type="Proteomes" id="UP000634139">
    <property type="component" value="Unassembled WGS sequence"/>
</dbReference>
<dbReference type="AlphaFoldDB" id="A0A918R897"/>
<dbReference type="Pfam" id="PF20398">
    <property type="entry name" value="DUF6691"/>
    <property type="match status" value="1"/>
</dbReference>